<proteinExistence type="inferred from homology"/>
<dbReference type="Gene3D" id="3.30.70.1730">
    <property type="match status" value="1"/>
</dbReference>
<dbReference type="GO" id="GO:0005840">
    <property type="term" value="C:ribosome"/>
    <property type="evidence" value="ECO:0007669"/>
    <property type="project" value="UniProtKB-KW"/>
</dbReference>
<comment type="subunit">
    <text evidence="6">Part of the ribosomal stalk of the 50S ribosomal subunit. The N-terminus interacts with L11 and the large rRNA to form the base of the stalk. The C-terminus forms an elongated spine to which L12 dimers bind in a sequential fashion forming a multimeric L10(L12)X complex.</text>
</comment>
<keyword evidence="4 6" id="KW-0687">Ribonucleoprotein</keyword>
<evidence type="ECO:0000256" key="4">
    <source>
        <dbReference type="ARBA" id="ARBA00023274"/>
    </source>
</evidence>
<dbReference type="EMBL" id="FCOR01000005">
    <property type="protein sequence ID" value="CVK16087.1"/>
    <property type="molecule type" value="Genomic_DNA"/>
</dbReference>
<keyword evidence="6" id="KW-0694">RNA-binding</keyword>
<dbReference type="STRING" id="1586267.GCA_001418685_00931"/>
<dbReference type="InterPro" id="IPR047865">
    <property type="entry name" value="Ribosomal_uL10_bac_type"/>
</dbReference>
<comment type="function">
    <text evidence="1 6">Forms part of the ribosomal stalk, playing a central role in the interaction of the ribosome with GTP-bound translation factors.</text>
</comment>
<dbReference type="GO" id="GO:1990904">
    <property type="term" value="C:ribonucleoprotein complex"/>
    <property type="evidence" value="ECO:0007669"/>
    <property type="project" value="UniProtKB-KW"/>
</dbReference>
<dbReference type="OrthoDB" id="1523686at2"/>
<dbReference type="InterPro" id="IPR043141">
    <property type="entry name" value="Ribosomal_uL10-like_sf"/>
</dbReference>
<evidence type="ECO:0000256" key="2">
    <source>
        <dbReference type="ARBA" id="ARBA00008889"/>
    </source>
</evidence>
<comment type="similarity">
    <text evidence="2 6">Belongs to the universal ribosomal protein uL10 family.</text>
</comment>
<keyword evidence="3 6" id="KW-0689">Ribosomal protein</keyword>
<dbReference type="SUPFAM" id="SSF160369">
    <property type="entry name" value="Ribosomal protein L10-like"/>
    <property type="match status" value="1"/>
</dbReference>
<dbReference type="Proteomes" id="UP000182761">
    <property type="component" value="Unassembled WGS sequence"/>
</dbReference>
<keyword evidence="8" id="KW-1185">Reference proteome</keyword>
<evidence type="ECO:0000256" key="6">
    <source>
        <dbReference type="HAMAP-Rule" id="MF_00362"/>
    </source>
</evidence>
<dbReference type="InterPro" id="IPR001790">
    <property type="entry name" value="Ribosomal_uL10"/>
</dbReference>
<evidence type="ECO:0000256" key="1">
    <source>
        <dbReference type="ARBA" id="ARBA00002633"/>
    </source>
</evidence>
<dbReference type="HAMAP" id="MF_00362">
    <property type="entry name" value="Ribosomal_uL10"/>
    <property type="match status" value="1"/>
</dbReference>
<reference evidence="7 8" key="1">
    <citation type="submission" date="2016-01" db="EMBL/GenBank/DDBJ databases">
        <authorList>
            <person name="McClelland M."/>
            <person name="Jain A."/>
            <person name="Saraogi P."/>
            <person name="Mendelson R."/>
            <person name="Westerman R."/>
            <person name="SanMiguel P."/>
            <person name="Csonka L."/>
        </authorList>
    </citation>
    <scope>NUCLEOTIDE SEQUENCE [LARGE SCALE GENOMIC DNA]</scope>
    <source>
        <strain evidence="7 8">R-53146</strain>
    </source>
</reference>
<dbReference type="GO" id="GO:0006412">
    <property type="term" value="P:translation"/>
    <property type="evidence" value="ECO:0007669"/>
    <property type="project" value="UniProtKB-UniRule"/>
</dbReference>
<dbReference type="PANTHER" id="PTHR11560">
    <property type="entry name" value="39S RIBOSOMAL PROTEIN L10, MITOCHONDRIAL"/>
    <property type="match status" value="1"/>
</dbReference>
<dbReference type="AlphaFoldDB" id="A0A0X3APL5"/>
<dbReference type="GO" id="GO:0070180">
    <property type="term" value="F:large ribosomal subunit rRNA binding"/>
    <property type="evidence" value="ECO:0007669"/>
    <property type="project" value="UniProtKB-UniRule"/>
</dbReference>
<protein>
    <recommendedName>
        <fullName evidence="5 6">Large ribosomal subunit protein uL10</fullName>
    </recommendedName>
</protein>
<evidence type="ECO:0000313" key="7">
    <source>
        <dbReference type="EMBL" id="CVK16087.1"/>
    </source>
</evidence>
<dbReference type="CDD" id="cd05797">
    <property type="entry name" value="Ribosomal_L10"/>
    <property type="match status" value="1"/>
</dbReference>
<dbReference type="Pfam" id="PF00466">
    <property type="entry name" value="Ribosomal_L10"/>
    <property type="match status" value="1"/>
</dbReference>
<keyword evidence="6" id="KW-0699">rRNA-binding</keyword>
<dbReference type="InterPro" id="IPR022973">
    <property type="entry name" value="Ribosomal_uL10_bac"/>
</dbReference>
<dbReference type="RefSeq" id="WP_055425300.1">
    <property type="nucleotide sequence ID" value="NZ_FCOR01000005.1"/>
</dbReference>
<name>A0A0X3APL5_9FLAO</name>
<dbReference type="Gene3D" id="6.10.250.290">
    <property type="match status" value="1"/>
</dbReference>
<evidence type="ECO:0000256" key="5">
    <source>
        <dbReference type="ARBA" id="ARBA00035202"/>
    </source>
</evidence>
<sequence>MTKQEKTEVIKELQEVLESTNVLYIADTDGLNAQQTSELRRACFKGEISMKVVKNTLLRKAMENVEDKDFSGVFESLKGNSTIFTSDKGNAPAKLIQNFRKKTEKPLLKAAWIDSAVFVGDAQLETLANLKSREELIGEIIGLLQSPIKNVVSALKSGGNTIAGLVKTLSEKEG</sequence>
<evidence type="ECO:0000313" key="8">
    <source>
        <dbReference type="Proteomes" id="UP000182761"/>
    </source>
</evidence>
<evidence type="ECO:0000256" key="3">
    <source>
        <dbReference type="ARBA" id="ARBA00022980"/>
    </source>
</evidence>
<gene>
    <name evidence="6" type="primary">rplJ</name>
    <name evidence="7" type="ORF">Ga0061079_10546</name>
</gene>
<organism evidence="7 8">
    <name type="scientific">Apibacter mensalis</name>
    <dbReference type="NCBI Taxonomy" id="1586267"/>
    <lineage>
        <taxon>Bacteria</taxon>
        <taxon>Pseudomonadati</taxon>
        <taxon>Bacteroidota</taxon>
        <taxon>Flavobacteriia</taxon>
        <taxon>Flavobacteriales</taxon>
        <taxon>Weeksellaceae</taxon>
        <taxon>Apibacter</taxon>
    </lineage>
</organism>
<accession>A0A0X3APL5</accession>
<dbReference type="NCBIfam" id="NF000955">
    <property type="entry name" value="PRK00099.1-1"/>
    <property type="match status" value="1"/>
</dbReference>